<dbReference type="PROSITE" id="PS00972">
    <property type="entry name" value="USP_1"/>
    <property type="match status" value="1"/>
</dbReference>
<evidence type="ECO:0000313" key="4">
    <source>
        <dbReference type="EMBL" id="CAF1603180.1"/>
    </source>
</evidence>
<name>A0A816AY03_9BILA</name>
<evidence type="ECO:0000313" key="3">
    <source>
        <dbReference type="EMBL" id="CAF1353538.1"/>
    </source>
</evidence>
<proteinExistence type="predicted"/>
<dbReference type="InterPro" id="IPR018200">
    <property type="entry name" value="USP_CS"/>
</dbReference>
<dbReference type="InterPro" id="IPR028889">
    <property type="entry name" value="USP"/>
</dbReference>
<gene>
    <name evidence="4" type="ORF">JXQ802_LOCUS48546</name>
    <name evidence="3" type="ORF">PYM288_LOCUS32520</name>
</gene>
<feature type="region of interest" description="Disordered" evidence="1">
    <location>
        <begin position="631"/>
        <end position="653"/>
    </location>
</feature>
<dbReference type="Proteomes" id="UP000663854">
    <property type="component" value="Unassembled WGS sequence"/>
</dbReference>
<dbReference type="PANTHER" id="PTHR24006">
    <property type="entry name" value="UBIQUITIN CARBOXYL-TERMINAL HYDROLASE"/>
    <property type="match status" value="1"/>
</dbReference>
<dbReference type="GO" id="GO:0004843">
    <property type="term" value="F:cysteine-type deubiquitinase activity"/>
    <property type="evidence" value="ECO:0007669"/>
    <property type="project" value="InterPro"/>
</dbReference>
<dbReference type="GO" id="GO:0005634">
    <property type="term" value="C:nucleus"/>
    <property type="evidence" value="ECO:0007669"/>
    <property type="project" value="TreeGrafter"/>
</dbReference>
<evidence type="ECO:0000259" key="2">
    <source>
        <dbReference type="PROSITE" id="PS50235"/>
    </source>
</evidence>
<dbReference type="PROSITE" id="PS00973">
    <property type="entry name" value="USP_2"/>
    <property type="match status" value="1"/>
</dbReference>
<feature type="domain" description="USP" evidence="2">
    <location>
        <begin position="246"/>
        <end position="624"/>
    </location>
</feature>
<dbReference type="PROSITE" id="PS50235">
    <property type="entry name" value="USP_3"/>
    <property type="match status" value="1"/>
</dbReference>
<keyword evidence="5" id="KW-1185">Reference proteome</keyword>
<organism evidence="4 5">
    <name type="scientific">Rotaria sordida</name>
    <dbReference type="NCBI Taxonomy" id="392033"/>
    <lineage>
        <taxon>Eukaryota</taxon>
        <taxon>Metazoa</taxon>
        <taxon>Spiralia</taxon>
        <taxon>Gnathifera</taxon>
        <taxon>Rotifera</taxon>
        <taxon>Eurotatoria</taxon>
        <taxon>Bdelloidea</taxon>
        <taxon>Philodinida</taxon>
        <taxon>Philodinidae</taxon>
        <taxon>Rotaria</taxon>
    </lineage>
</organism>
<protein>
    <recommendedName>
        <fullName evidence="2">USP domain-containing protein</fullName>
    </recommendedName>
</protein>
<dbReference type="Proteomes" id="UP000663870">
    <property type="component" value="Unassembled WGS sequence"/>
</dbReference>
<sequence>MYLYTSSREVRQCALRNIIRLCKIETLACDIRAVIHQILIKARLPLWPSSATTRSSNQKLLSQSIEYFDLRCQLTENLTKQMQTTLNINSKQILTNEFNWLSSYTVSTTSNELRTIDNILFMGHLRFIRTLLTCENINKIEFGIDFIRLIIDQFLFPASKRMSSPIVQTNNENDSLDDSVPEPKCSTSESRLAAYDVLVELVRNCRTNLRLVIDDLINLHHRPILEKQTEWEFMPQVNPRAHCGLVGLYNGGATCYMNSILQQLYMLPQISEHILSVPDDLDNTNGTNKTGDSSLFYQLQQVFGHLMESKMQYYSPESLWKVFRLWGQEINIREQQDAFDFFTAMTDQIDEYLKTMKQEEIFHKQFEGIFCNQMICTNGCRHRYEGEERFMALNVAVKVDSLNESLNQFVKGEVLDGNNAYFCAKCQEKRTTIKRLCIKKLPPLLCIQMKRFGFDWENNRALKFDDYFKFPLVLNMEPYTLDGVNKRESFVAYDDITDSTNNDSLINNATTTTNDSKFVPRSLNNVSSNMPTINYELIGIVIHSGQANAGHYYSFIKDIRRRHSNHTNQWYRFNDTSVEEIQLTEQMLEEECFGGTFRVQKDNNNSSEERTRFWNAYMLIYQCIEPSKLLPPPPPVSSSSPNTNRSSRHIPGTAVRINRTNQRDSLSQLADLVVRSENSDLFRIEKPLIPSHVLSCVKDENLEFLKNRDTYCDDYFQFIYKLSKICFDDINIPYDMEIIENDNDETSYELCTKLALNFLLNTHLRTHRRLRKDNSQQWIQLLGRLFTKNSTSCIIFYDLLFEKNDYGLKLYLLDCPIDDIRYIFEQICENILQATYSHVLEKHQQIQETNINDNHETLIINIDNKLLLLMKKFIEQLINLLDKYVVEQVKHSQGYFQLIYYYIKINKNSIDYLLQLNTFTRLINFLLGENIDTRRWNSGQAKEFGIIHEIISTLALACNLNKNIFNEQDIQLKNQMEMYFYGKWSNRYLKEICYAFQEISPSQLTCTVQLMEILALNNQTFSEQLIRIILHSITQAHTNDLKSLFKFLSYILLVEDSLQTKRLQLAFEGTNESGSGDNYQHITGLYSLIRTSIESEQRRAYQTVKFLINLSNRNSACKDYFSSTAFQWEFAINWLKQQMQTSWQWSPAQNVSNEDTDTRSFQRTRSAQFTLEQAQSLLQQTTISNNDTSTNELMELNDTQSQSSSQSTLAGID</sequence>
<dbReference type="GO" id="GO:0005829">
    <property type="term" value="C:cytosol"/>
    <property type="evidence" value="ECO:0007669"/>
    <property type="project" value="TreeGrafter"/>
</dbReference>
<dbReference type="EMBL" id="CAJNOL010005309">
    <property type="protein sequence ID" value="CAF1603180.1"/>
    <property type="molecule type" value="Genomic_DNA"/>
</dbReference>
<dbReference type="GO" id="GO:0016579">
    <property type="term" value="P:protein deubiquitination"/>
    <property type="evidence" value="ECO:0007669"/>
    <property type="project" value="InterPro"/>
</dbReference>
<dbReference type="Pfam" id="PF00443">
    <property type="entry name" value="UCH"/>
    <property type="match status" value="1"/>
</dbReference>
<dbReference type="FunFam" id="3.90.70.10:FF:000022">
    <property type="entry name" value="Ubiquitin carboxyl-terminal hydrolase 24"/>
    <property type="match status" value="1"/>
</dbReference>
<comment type="caution">
    <text evidence="4">The sequence shown here is derived from an EMBL/GenBank/DDBJ whole genome shotgun (WGS) entry which is preliminary data.</text>
</comment>
<dbReference type="AlphaFoldDB" id="A0A816AY03"/>
<dbReference type="SUPFAM" id="SSF54001">
    <property type="entry name" value="Cysteine proteinases"/>
    <property type="match status" value="1"/>
</dbReference>
<reference evidence="4" key="1">
    <citation type="submission" date="2021-02" db="EMBL/GenBank/DDBJ databases">
        <authorList>
            <person name="Nowell W R."/>
        </authorList>
    </citation>
    <scope>NUCLEOTIDE SEQUENCE</scope>
</reference>
<dbReference type="Gene3D" id="3.90.70.10">
    <property type="entry name" value="Cysteine proteinases"/>
    <property type="match status" value="1"/>
</dbReference>
<dbReference type="PANTHER" id="PTHR24006:SF943">
    <property type="entry name" value="UBIQUITIN CARBOXYL-TERMINAL HYDROLASE PUF"/>
    <property type="match status" value="1"/>
</dbReference>
<dbReference type="InterPro" id="IPR038765">
    <property type="entry name" value="Papain-like_cys_pep_sf"/>
</dbReference>
<dbReference type="EMBL" id="CAJNOH010003926">
    <property type="protein sequence ID" value="CAF1353538.1"/>
    <property type="molecule type" value="Genomic_DNA"/>
</dbReference>
<dbReference type="InterPro" id="IPR001394">
    <property type="entry name" value="Peptidase_C19_UCH"/>
</dbReference>
<evidence type="ECO:0000256" key="1">
    <source>
        <dbReference type="SAM" id="MobiDB-lite"/>
    </source>
</evidence>
<dbReference type="InterPro" id="IPR050164">
    <property type="entry name" value="Peptidase_C19"/>
</dbReference>
<evidence type="ECO:0000313" key="5">
    <source>
        <dbReference type="Proteomes" id="UP000663870"/>
    </source>
</evidence>
<accession>A0A816AY03</accession>